<organism evidence="1">
    <name type="scientific">Anguilla anguilla</name>
    <name type="common">European freshwater eel</name>
    <name type="synonym">Muraena anguilla</name>
    <dbReference type="NCBI Taxonomy" id="7936"/>
    <lineage>
        <taxon>Eukaryota</taxon>
        <taxon>Metazoa</taxon>
        <taxon>Chordata</taxon>
        <taxon>Craniata</taxon>
        <taxon>Vertebrata</taxon>
        <taxon>Euteleostomi</taxon>
        <taxon>Actinopterygii</taxon>
        <taxon>Neopterygii</taxon>
        <taxon>Teleostei</taxon>
        <taxon>Anguilliformes</taxon>
        <taxon>Anguillidae</taxon>
        <taxon>Anguilla</taxon>
    </lineage>
</organism>
<evidence type="ECO:0000313" key="1">
    <source>
        <dbReference type="EMBL" id="JAH87052.1"/>
    </source>
</evidence>
<proteinExistence type="predicted"/>
<dbReference type="AlphaFoldDB" id="A0A0E9W9M2"/>
<reference evidence="1" key="2">
    <citation type="journal article" date="2015" name="Fish Shellfish Immunol.">
        <title>Early steps in the European eel (Anguilla anguilla)-Vibrio vulnificus interaction in the gills: Role of the RtxA13 toxin.</title>
        <authorList>
            <person name="Callol A."/>
            <person name="Pajuelo D."/>
            <person name="Ebbesson L."/>
            <person name="Teles M."/>
            <person name="MacKenzie S."/>
            <person name="Amaro C."/>
        </authorList>
    </citation>
    <scope>NUCLEOTIDE SEQUENCE</scope>
</reference>
<sequence>MCVFHCARRGRVSTCHSINVVSPLKPHWAAHFYT</sequence>
<protein>
    <submittedName>
        <fullName evidence="1">Uncharacterized protein</fullName>
    </submittedName>
</protein>
<reference evidence="1" key="1">
    <citation type="submission" date="2014-11" db="EMBL/GenBank/DDBJ databases">
        <authorList>
            <person name="Amaro Gonzalez C."/>
        </authorList>
    </citation>
    <scope>NUCLEOTIDE SEQUENCE</scope>
</reference>
<accession>A0A0E9W9M2</accession>
<dbReference type="EMBL" id="GBXM01021525">
    <property type="protein sequence ID" value="JAH87052.1"/>
    <property type="molecule type" value="Transcribed_RNA"/>
</dbReference>
<name>A0A0E9W9M2_ANGAN</name>